<dbReference type="Proteomes" id="UP001205063">
    <property type="component" value="Unassembled WGS sequence"/>
</dbReference>
<protein>
    <submittedName>
        <fullName evidence="2">Uncharacterized protein</fullName>
    </submittedName>
</protein>
<dbReference type="AlphaFoldDB" id="A0AAW5KA56"/>
<evidence type="ECO:0000313" key="2">
    <source>
        <dbReference type="EMBL" id="MCQ4949821.1"/>
    </source>
</evidence>
<proteinExistence type="predicted"/>
<keyword evidence="1" id="KW-0812">Transmembrane</keyword>
<name>A0AAW5KA56_9FIRM</name>
<dbReference type="EMBL" id="JANGAB010000004">
    <property type="protein sequence ID" value="MCQ4949821.1"/>
    <property type="molecule type" value="Genomic_DNA"/>
</dbReference>
<sequence length="101" mass="11736">MKRWCARCGFWFPAIGVLLVLARECALPSSRWQNLLPLANLPLTALLHWLAPGVLSPLSDGVSLTRWETLARWLPYYLLFVLSYLGYGPLLDWLLRRKKRR</sequence>
<accession>A0AAW5KA56</accession>
<comment type="caution">
    <text evidence="2">The sequence shown here is derived from an EMBL/GenBank/DDBJ whole genome shotgun (WGS) entry which is preliminary data.</text>
</comment>
<feature type="transmembrane region" description="Helical" evidence="1">
    <location>
        <begin position="74"/>
        <end position="95"/>
    </location>
</feature>
<reference evidence="2" key="1">
    <citation type="submission" date="2022-06" db="EMBL/GenBank/DDBJ databases">
        <title>Isolation of gut microbiota from human fecal samples.</title>
        <authorList>
            <person name="Pamer E.G."/>
            <person name="Barat B."/>
            <person name="Waligurski E."/>
            <person name="Medina S."/>
            <person name="Paddock L."/>
            <person name="Mostad J."/>
        </authorList>
    </citation>
    <scope>NUCLEOTIDE SEQUENCE</scope>
    <source>
        <strain evidence="2">DFI.7.96</strain>
    </source>
</reference>
<dbReference type="RefSeq" id="WP_256136269.1">
    <property type="nucleotide sequence ID" value="NZ_JANGAB010000004.1"/>
</dbReference>
<gene>
    <name evidence="2" type="ORF">NE646_09100</name>
</gene>
<keyword evidence="1" id="KW-0472">Membrane</keyword>
<organism evidence="2 3">
    <name type="scientific">Bittarella massiliensis</name>
    <name type="common">ex Durand et al. 2017</name>
    <dbReference type="NCBI Taxonomy" id="1720313"/>
    <lineage>
        <taxon>Bacteria</taxon>
        <taxon>Bacillati</taxon>
        <taxon>Bacillota</taxon>
        <taxon>Clostridia</taxon>
        <taxon>Eubacteriales</taxon>
        <taxon>Oscillospiraceae</taxon>
        <taxon>Bittarella (ex Durand et al. 2017)</taxon>
    </lineage>
</organism>
<keyword evidence="1" id="KW-1133">Transmembrane helix</keyword>
<evidence type="ECO:0000313" key="3">
    <source>
        <dbReference type="Proteomes" id="UP001205063"/>
    </source>
</evidence>
<evidence type="ECO:0000256" key="1">
    <source>
        <dbReference type="SAM" id="Phobius"/>
    </source>
</evidence>